<dbReference type="RefSeq" id="WP_091832563.1">
    <property type="nucleotide sequence ID" value="NZ_FNZK01000013.1"/>
</dbReference>
<evidence type="ECO:0000313" key="9">
    <source>
        <dbReference type="EMBL" id="SEJ67341.1"/>
    </source>
</evidence>
<dbReference type="NCBIfam" id="TIGR01726">
    <property type="entry name" value="HEQRo_perm_3TM"/>
    <property type="match status" value="1"/>
</dbReference>
<evidence type="ECO:0000256" key="5">
    <source>
        <dbReference type="ARBA" id="ARBA00022989"/>
    </source>
</evidence>
<dbReference type="PROSITE" id="PS50928">
    <property type="entry name" value="ABC_TM1"/>
    <property type="match status" value="1"/>
</dbReference>
<dbReference type="PANTHER" id="PTHR30614">
    <property type="entry name" value="MEMBRANE COMPONENT OF AMINO ACID ABC TRANSPORTER"/>
    <property type="match status" value="1"/>
</dbReference>
<feature type="transmembrane region" description="Helical" evidence="7">
    <location>
        <begin position="128"/>
        <end position="147"/>
    </location>
</feature>
<gene>
    <name evidence="9" type="ORF">SAMN05660742_11377</name>
</gene>
<evidence type="ECO:0000256" key="6">
    <source>
        <dbReference type="ARBA" id="ARBA00023136"/>
    </source>
</evidence>
<evidence type="ECO:0000256" key="3">
    <source>
        <dbReference type="ARBA" id="ARBA00022475"/>
    </source>
</evidence>
<comment type="similarity">
    <text evidence="7">Belongs to the binding-protein-dependent transport system permease family.</text>
</comment>
<accession>A0A1H7ANV7</accession>
<protein>
    <submittedName>
        <fullName evidence="9">Amino acid ABC transporter membrane protein 1, PAAT family (TC 3.A.1.3.-)</fullName>
    </submittedName>
</protein>
<dbReference type="InterPro" id="IPR000515">
    <property type="entry name" value="MetI-like"/>
</dbReference>
<dbReference type="InterPro" id="IPR035906">
    <property type="entry name" value="MetI-like_sf"/>
</dbReference>
<comment type="subcellular location">
    <subcellularLocation>
        <location evidence="1 7">Cell membrane</location>
        <topology evidence="1 7">Multi-pass membrane protein</topology>
    </subcellularLocation>
</comment>
<dbReference type="Proteomes" id="UP000199662">
    <property type="component" value="Unassembled WGS sequence"/>
</dbReference>
<sequence length="232" mass="25914">MRPFSLQFLVDVFPILLPFLSATLAVVVGTIFFGSIAGGLLAWAKEGSYQLFQRLAQAYTYIIRCTPPIVLLFIVFYGLPKFCLEVLDTNINDYDKLFFVIISFTLLFAAPVSEVMRSAYEAIDHGQYEAAVSIGLSPWQAFFHIVLPQATVVALPNFGNSVISLMKDGSLAYTIGFIDLIGKGQLIVSMNYGAYAMETYLALALIYLMLTIGMEKLFLWIEQRFSRHKQAA</sequence>
<keyword evidence="5 7" id="KW-1133">Transmembrane helix</keyword>
<feature type="transmembrane region" description="Helical" evidence="7">
    <location>
        <begin position="200"/>
        <end position="221"/>
    </location>
</feature>
<dbReference type="AlphaFoldDB" id="A0A1H7ANV7"/>
<dbReference type="InterPro" id="IPR043429">
    <property type="entry name" value="ArtM/GltK/GlnP/TcyL/YhdX-like"/>
</dbReference>
<evidence type="ECO:0000256" key="7">
    <source>
        <dbReference type="RuleBase" id="RU363032"/>
    </source>
</evidence>
<dbReference type="GO" id="GO:0022857">
    <property type="term" value="F:transmembrane transporter activity"/>
    <property type="evidence" value="ECO:0007669"/>
    <property type="project" value="InterPro"/>
</dbReference>
<name>A0A1H7ANV7_9FIRM</name>
<organism evidence="9 10">
    <name type="scientific">Propionispira arboris</name>
    <dbReference type="NCBI Taxonomy" id="84035"/>
    <lineage>
        <taxon>Bacteria</taxon>
        <taxon>Bacillati</taxon>
        <taxon>Bacillota</taxon>
        <taxon>Negativicutes</taxon>
        <taxon>Selenomonadales</taxon>
        <taxon>Selenomonadaceae</taxon>
        <taxon>Propionispira</taxon>
    </lineage>
</organism>
<keyword evidence="6 7" id="KW-0472">Membrane</keyword>
<keyword evidence="2 7" id="KW-0813">Transport</keyword>
<dbReference type="EMBL" id="FNZK01000013">
    <property type="protein sequence ID" value="SEJ67341.1"/>
    <property type="molecule type" value="Genomic_DNA"/>
</dbReference>
<keyword evidence="4 7" id="KW-0812">Transmembrane</keyword>
<dbReference type="Gene3D" id="1.10.3720.10">
    <property type="entry name" value="MetI-like"/>
    <property type="match status" value="1"/>
</dbReference>
<dbReference type="SUPFAM" id="SSF161098">
    <property type="entry name" value="MetI-like"/>
    <property type="match status" value="1"/>
</dbReference>
<dbReference type="InterPro" id="IPR010065">
    <property type="entry name" value="AA_ABC_transptr_permease_3TM"/>
</dbReference>
<feature type="transmembrane region" description="Helical" evidence="7">
    <location>
        <begin position="12"/>
        <end position="44"/>
    </location>
</feature>
<proteinExistence type="inferred from homology"/>
<dbReference type="PANTHER" id="PTHR30614:SF45">
    <property type="entry name" value="L-CYSTINE TRANSPORT SYSTEM PERMEASE PROTEIN TCYL"/>
    <property type="match status" value="1"/>
</dbReference>
<reference evidence="9 10" key="1">
    <citation type="submission" date="2016-10" db="EMBL/GenBank/DDBJ databases">
        <authorList>
            <person name="de Groot N.N."/>
        </authorList>
    </citation>
    <scope>NUCLEOTIDE SEQUENCE [LARGE SCALE GENOMIC DNA]</scope>
    <source>
        <strain evidence="9 10">DSM 2179</strain>
    </source>
</reference>
<evidence type="ECO:0000256" key="4">
    <source>
        <dbReference type="ARBA" id="ARBA00022692"/>
    </source>
</evidence>
<evidence type="ECO:0000259" key="8">
    <source>
        <dbReference type="PROSITE" id="PS50928"/>
    </source>
</evidence>
<feature type="transmembrane region" description="Helical" evidence="7">
    <location>
        <begin position="97"/>
        <end position="116"/>
    </location>
</feature>
<dbReference type="STRING" id="84035.SAMN05660742_11377"/>
<feature type="domain" description="ABC transmembrane type-1" evidence="8">
    <location>
        <begin position="20"/>
        <end position="218"/>
    </location>
</feature>
<feature type="transmembrane region" description="Helical" evidence="7">
    <location>
        <begin position="56"/>
        <end position="77"/>
    </location>
</feature>
<evidence type="ECO:0000313" key="10">
    <source>
        <dbReference type="Proteomes" id="UP000199662"/>
    </source>
</evidence>
<dbReference type="CDD" id="cd06261">
    <property type="entry name" value="TM_PBP2"/>
    <property type="match status" value="1"/>
</dbReference>
<keyword evidence="3" id="KW-1003">Cell membrane</keyword>
<dbReference type="GO" id="GO:0043190">
    <property type="term" value="C:ATP-binding cassette (ABC) transporter complex"/>
    <property type="evidence" value="ECO:0007669"/>
    <property type="project" value="InterPro"/>
</dbReference>
<evidence type="ECO:0000256" key="1">
    <source>
        <dbReference type="ARBA" id="ARBA00004651"/>
    </source>
</evidence>
<keyword evidence="10" id="KW-1185">Reference proteome</keyword>
<dbReference type="Pfam" id="PF00528">
    <property type="entry name" value="BPD_transp_1"/>
    <property type="match status" value="1"/>
</dbReference>
<evidence type="ECO:0000256" key="2">
    <source>
        <dbReference type="ARBA" id="ARBA00022448"/>
    </source>
</evidence>
<dbReference type="GO" id="GO:0006865">
    <property type="term" value="P:amino acid transport"/>
    <property type="evidence" value="ECO:0007669"/>
    <property type="project" value="TreeGrafter"/>
</dbReference>